<dbReference type="GO" id="GO:0005737">
    <property type="term" value="C:cytoplasm"/>
    <property type="evidence" value="ECO:0007669"/>
    <property type="project" value="TreeGrafter"/>
</dbReference>
<dbReference type="AlphaFoldDB" id="A0A520MXD2"/>
<protein>
    <submittedName>
        <fullName evidence="1">SDR family NAD(P)-dependent oxidoreductase</fullName>
    </submittedName>
</protein>
<dbReference type="EMBL" id="SHBF01000038">
    <property type="protein sequence ID" value="RZO25864.1"/>
    <property type="molecule type" value="Genomic_DNA"/>
</dbReference>
<reference evidence="1 2" key="1">
    <citation type="submission" date="2019-02" db="EMBL/GenBank/DDBJ databases">
        <title>Prokaryotic population dynamics and viral predation in marine succession experiment using metagenomics: the confinement effect.</title>
        <authorList>
            <person name="Haro-Moreno J.M."/>
            <person name="Rodriguez-Valera F."/>
            <person name="Lopez-Perez M."/>
        </authorList>
    </citation>
    <scope>NUCLEOTIDE SEQUENCE [LARGE SCALE GENOMIC DNA]</scope>
    <source>
        <strain evidence="1">MED-G160</strain>
    </source>
</reference>
<dbReference type="InterPro" id="IPR002347">
    <property type="entry name" value="SDR_fam"/>
</dbReference>
<dbReference type="InterPro" id="IPR036291">
    <property type="entry name" value="NAD(P)-bd_dom_sf"/>
</dbReference>
<dbReference type="InterPro" id="IPR051468">
    <property type="entry name" value="Fungal_SecMetab_SDRs"/>
</dbReference>
<dbReference type="Gene3D" id="3.40.50.720">
    <property type="entry name" value="NAD(P)-binding Rossmann-like Domain"/>
    <property type="match status" value="1"/>
</dbReference>
<comment type="caution">
    <text evidence="1">The sequence shown here is derived from an EMBL/GenBank/DDBJ whole genome shotgun (WGS) entry which is preliminary data.</text>
</comment>
<sequence>MKKNVAVIGSSGAIGNAISKILLDDASIESVYNFSRSTSNNSYEKSKNIYIDIESEESIKDAVNKIPDDIRFDLIFVATGILHNDSDVYPEKSIRDISADKFKKVLMINTVGPALIGKYFIPFLNKDNKNVFAFLSARVGSISDNKIGGWYSYRASKTALNQIVKNFSIEIKRSNPNSIFIGLQPGTVKSNLSKPFEKNVQSDNLFSPDYSATKLLEVIDGVTYDDSGKFYAWNGEEIQP</sequence>
<proteinExistence type="predicted"/>
<evidence type="ECO:0000313" key="1">
    <source>
        <dbReference type="EMBL" id="RZO25864.1"/>
    </source>
</evidence>
<name>A0A520MXD2_9GAMM</name>
<dbReference type="Pfam" id="PF00106">
    <property type="entry name" value="adh_short"/>
    <property type="match status" value="1"/>
</dbReference>
<dbReference type="PANTHER" id="PTHR43544">
    <property type="entry name" value="SHORT-CHAIN DEHYDROGENASE/REDUCTASE"/>
    <property type="match status" value="1"/>
</dbReference>
<dbReference type="SUPFAM" id="SSF51735">
    <property type="entry name" value="NAD(P)-binding Rossmann-fold domains"/>
    <property type="match status" value="1"/>
</dbReference>
<dbReference type="GO" id="GO:0016491">
    <property type="term" value="F:oxidoreductase activity"/>
    <property type="evidence" value="ECO:0007669"/>
    <property type="project" value="TreeGrafter"/>
</dbReference>
<dbReference type="Proteomes" id="UP000318710">
    <property type="component" value="Unassembled WGS sequence"/>
</dbReference>
<gene>
    <name evidence="1" type="ORF">EVA93_04675</name>
</gene>
<organism evidence="1 2">
    <name type="scientific">SAR86 cluster bacterium</name>
    <dbReference type="NCBI Taxonomy" id="2030880"/>
    <lineage>
        <taxon>Bacteria</taxon>
        <taxon>Pseudomonadati</taxon>
        <taxon>Pseudomonadota</taxon>
        <taxon>Gammaproteobacteria</taxon>
        <taxon>SAR86 cluster</taxon>
    </lineage>
</organism>
<evidence type="ECO:0000313" key="2">
    <source>
        <dbReference type="Proteomes" id="UP000318710"/>
    </source>
</evidence>
<accession>A0A520MXD2</accession>
<dbReference type="PANTHER" id="PTHR43544:SF12">
    <property type="entry name" value="NAD(P)-BINDING ROSSMANN-FOLD SUPERFAMILY PROTEIN"/>
    <property type="match status" value="1"/>
</dbReference>